<name>A0A0S3PVU5_9BRAD</name>
<evidence type="ECO:0000313" key="2">
    <source>
        <dbReference type="Proteomes" id="UP000236884"/>
    </source>
</evidence>
<dbReference type="Proteomes" id="UP000236884">
    <property type="component" value="Chromosome"/>
</dbReference>
<accession>A0A0S3PVU5</accession>
<sequence>MTTDPVRLASLGRTLAFAFCLSAAFAFQTALAIGARASFERQIQGTLAAILETIIAGEFAGRDPSQVGLTMQRPVCRADDFQELVASPNSLDLINRRCRFVATAALGKGQAKADVFLPKGRCEAIKQLFERVISSAAQAGSRVLNFTHKGESLKTTKGDLLKGSEIVAACDVDALTVLVNRAHQKSTSNILLLA</sequence>
<dbReference type="EMBL" id="AP014946">
    <property type="protein sequence ID" value="BAT60058.1"/>
    <property type="molecule type" value="Genomic_DNA"/>
</dbReference>
<dbReference type="AlphaFoldDB" id="A0A0S3PVU5"/>
<proteinExistence type="predicted"/>
<organism evidence="1 2">
    <name type="scientific">Variibacter gotjawalensis</name>
    <dbReference type="NCBI Taxonomy" id="1333996"/>
    <lineage>
        <taxon>Bacteria</taxon>
        <taxon>Pseudomonadati</taxon>
        <taxon>Pseudomonadota</taxon>
        <taxon>Alphaproteobacteria</taxon>
        <taxon>Hyphomicrobiales</taxon>
        <taxon>Nitrobacteraceae</taxon>
        <taxon>Variibacter</taxon>
    </lineage>
</organism>
<reference evidence="1 2" key="1">
    <citation type="submission" date="2015-08" db="EMBL/GenBank/DDBJ databases">
        <title>Investigation of the bacterial diversity of lava forest soil.</title>
        <authorList>
            <person name="Lee J.S."/>
        </authorList>
    </citation>
    <scope>NUCLEOTIDE SEQUENCE [LARGE SCALE GENOMIC DNA]</scope>
    <source>
        <strain evidence="1 2">GJW-30</strain>
    </source>
</reference>
<keyword evidence="2" id="KW-1185">Reference proteome</keyword>
<dbReference type="KEGG" id="vgo:GJW-30_1_02593"/>
<protein>
    <submittedName>
        <fullName evidence="1">Uncharacterized protein</fullName>
    </submittedName>
</protein>
<dbReference type="RefSeq" id="WP_130364452.1">
    <property type="nucleotide sequence ID" value="NZ_AP014946.1"/>
</dbReference>
<gene>
    <name evidence="1" type="ORF">GJW-30_1_02593</name>
</gene>
<evidence type="ECO:0000313" key="1">
    <source>
        <dbReference type="EMBL" id="BAT60058.1"/>
    </source>
</evidence>